<organism evidence="1 2">
    <name type="scientific">Salininema proteolyticum</name>
    <dbReference type="NCBI Taxonomy" id="1607685"/>
    <lineage>
        <taxon>Bacteria</taxon>
        <taxon>Bacillati</taxon>
        <taxon>Actinomycetota</taxon>
        <taxon>Actinomycetes</taxon>
        <taxon>Glycomycetales</taxon>
        <taxon>Glycomycetaceae</taxon>
        <taxon>Salininema</taxon>
    </lineage>
</organism>
<name>A0ABV8U441_9ACTN</name>
<dbReference type="EMBL" id="JBHSDK010000036">
    <property type="protein sequence ID" value="MFC4337582.1"/>
    <property type="molecule type" value="Genomic_DNA"/>
</dbReference>
<comment type="caution">
    <text evidence="1">The sequence shown here is derived from an EMBL/GenBank/DDBJ whole genome shotgun (WGS) entry which is preliminary data.</text>
</comment>
<reference evidence="2" key="1">
    <citation type="journal article" date="2019" name="Int. J. Syst. Evol. Microbiol.">
        <title>The Global Catalogue of Microorganisms (GCM) 10K type strain sequencing project: providing services to taxonomists for standard genome sequencing and annotation.</title>
        <authorList>
            <consortium name="The Broad Institute Genomics Platform"/>
            <consortium name="The Broad Institute Genome Sequencing Center for Infectious Disease"/>
            <person name="Wu L."/>
            <person name="Ma J."/>
        </authorList>
    </citation>
    <scope>NUCLEOTIDE SEQUENCE [LARGE SCALE GENOMIC DNA]</scope>
    <source>
        <strain evidence="2">IBRC-M 10908</strain>
    </source>
</reference>
<dbReference type="Pfam" id="PF20329">
    <property type="entry name" value="DUF6624"/>
    <property type="match status" value="1"/>
</dbReference>
<dbReference type="Proteomes" id="UP001595823">
    <property type="component" value="Unassembled WGS sequence"/>
</dbReference>
<proteinExistence type="predicted"/>
<protein>
    <submittedName>
        <fullName evidence="1">DUF6624 domain-containing protein</fullName>
    </submittedName>
</protein>
<accession>A0ABV8U441</accession>
<sequence>MTIVAHWAGIRRELLERSETDQDMRRQVEDATAQFTKPVPEALAVTWRQVDDDNTAWLKQVVADHGWPLISYVGEEAAHAAWLLAQHAGDLDWMEHTALRVMEEAAAAGEATDRDVAYLKDRVLISTGRPQLSGTQWRQVGDEGGFALFPYDGTLEDVERRRAALGMPTIEDSRPS</sequence>
<evidence type="ECO:0000313" key="1">
    <source>
        <dbReference type="EMBL" id="MFC4337582.1"/>
    </source>
</evidence>
<dbReference type="InterPro" id="IPR046732">
    <property type="entry name" value="DUF6624"/>
</dbReference>
<dbReference type="RefSeq" id="WP_380624719.1">
    <property type="nucleotide sequence ID" value="NZ_JBHSDK010000036.1"/>
</dbReference>
<evidence type="ECO:0000313" key="2">
    <source>
        <dbReference type="Proteomes" id="UP001595823"/>
    </source>
</evidence>
<gene>
    <name evidence="1" type="ORF">ACFPET_20505</name>
</gene>
<keyword evidence="2" id="KW-1185">Reference proteome</keyword>